<dbReference type="AlphaFoldDB" id="A0A0C3CYW0"/>
<proteinExistence type="predicted"/>
<protein>
    <recommendedName>
        <fullName evidence="3">Fungal N-terminal domain-containing protein</fullName>
    </recommendedName>
</protein>
<dbReference type="InterPro" id="IPR036537">
    <property type="entry name" value="Adaptor_Cbl_N_dom_sf"/>
</dbReference>
<evidence type="ECO:0000313" key="1">
    <source>
        <dbReference type="EMBL" id="KIM49021.1"/>
    </source>
</evidence>
<accession>A0A0C3CYW0</accession>
<dbReference type="OrthoDB" id="5966500at2759"/>
<evidence type="ECO:0008006" key="3">
    <source>
        <dbReference type="Google" id="ProtNLM"/>
    </source>
</evidence>
<name>A0A0C3CYW0_HEBCY</name>
<dbReference type="GO" id="GO:0007166">
    <property type="term" value="P:cell surface receptor signaling pathway"/>
    <property type="evidence" value="ECO:0007669"/>
    <property type="project" value="InterPro"/>
</dbReference>
<organism evidence="1 2">
    <name type="scientific">Hebeloma cylindrosporum</name>
    <dbReference type="NCBI Taxonomy" id="76867"/>
    <lineage>
        <taxon>Eukaryota</taxon>
        <taxon>Fungi</taxon>
        <taxon>Dikarya</taxon>
        <taxon>Basidiomycota</taxon>
        <taxon>Agaricomycotina</taxon>
        <taxon>Agaricomycetes</taxon>
        <taxon>Agaricomycetidae</taxon>
        <taxon>Agaricales</taxon>
        <taxon>Agaricineae</taxon>
        <taxon>Hymenogastraceae</taxon>
        <taxon>Hebeloma</taxon>
    </lineage>
</organism>
<feature type="non-terminal residue" evidence="1">
    <location>
        <position position="1"/>
    </location>
</feature>
<dbReference type="Proteomes" id="UP000053424">
    <property type="component" value="Unassembled WGS sequence"/>
</dbReference>
<reference evidence="1 2" key="1">
    <citation type="submission" date="2014-04" db="EMBL/GenBank/DDBJ databases">
        <authorList>
            <consortium name="DOE Joint Genome Institute"/>
            <person name="Kuo A."/>
            <person name="Gay G."/>
            <person name="Dore J."/>
            <person name="Kohler A."/>
            <person name="Nagy L.G."/>
            <person name="Floudas D."/>
            <person name="Copeland A."/>
            <person name="Barry K.W."/>
            <person name="Cichocki N."/>
            <person name="Veneault-Fourrey C."/>
            <person name="LaButti K."/>
            <person name="Lindquist E.A."/>
            <person name="Lipzen A."/>
            <person name="Lundell T."/>
            <person name="Morin E."/>
            <person name="Murat C."/>
            <person name="Sun H."/>
            <person name="Tunlid A."/>
            <person name="Henrissat B."/>
            <person name="Grigoriev I.V."/>
            <person name="Hibbett D.S."/>
            <person name="Martin F."/>
            <person name="Nordberg H.P."/>
            <person name="Cantor M.N."/>
            <person name="Hua S.X."/>
        </authorList>
    </citation>
    <scope>NUCLEOTIDE SEQUENCE [LARGE SCALE GENOMIC DNA]</scope>
    <source>
        <strain evidence="2">h7</strain>
    </source>
</reference>
<keyword evidence="2" id="KW-1185">Reference proteome</keyword>
<reference evidence="2" key="2">
    <citation type="submission" date="2015-01" db="EMBL/GenBank/DDBJ databases">
        <title>Evolutionary Origins and Diversification of the Mycorrhizal Mutualists.</title>
        <authorList>
            <consortium name="DOE Joint Genome Institute"/>
            <consortium name="Mycorrhizal Genomics Consortium"/>
            <person name="Kohler A."/>
            <person name="Kuo A."/>
            <person name="Nagy L.G."/>
            <person name="Floudas D."/>
            <person name="Copeland A."/>
            <person name="Barry K.W."/>
            <person name="Cichocki N."/>
            <person name="Veneault-Fourrey C."/>
            <person name="LaButti K."/>
            <person name="Lindquist E.A."/>
            <person name="Lipzen A."/>
            <person name="Lundell T."/>
            <person name="Morin E."/>
            <person name="Murat C."/>
            <person name="Riley R."/>
            <person name="Ohm R."/>
            <person name="Sun H."/>
            <person name="Tunlid A."/>
            <person name="Henrissat B."/>
            <person name="Grigoriev I.V."/>
            <person name="Hibbett D.S."/>
            <person name="Martin F."/>
        </authorList>
    </citation>
    <scope>NUCLEOTIDE SEQUENCE [LARGE SCALE GENOMIC DNA]</scope>
    <source>
        <strain evidence="2">h7</strain>
    </source>
</reference>
<dbReference type="HOGENOM" id="CLU_2139373_0_0_1"/>
<dbReference type="Gene3D" id="1.20.930.20">
    <property type="entry name" value="Adaptor protein Cbl, N-terminal domain"/>
    <property type="match status" value="1"/>
</dbReference>
<feature type="non-terminal residue" evidence="1">
    <location>
        <position position="113"/>
    </location>
</feature>
<dbReference type="InterPro" id="IPR059179">
    <property type="entry name" value="MLKL-like_MCAfunc"/>
</dbReference>
<dbReference type="EMBL" id="KN831768">
    <property type="protein sequence ID" value="KIM49021.1"/>
    <property type="molecule type" value="Genomic_DNA"/>
</dbReference>
<sequence length="113" mass="12613">SLCGVPFVGAAAVVIGEIVKTCNDAKVHKQKSRKLANRCIQILNTLNDQAPKMEGTEMQEISDQLMPVLEIIQTRTRKWSGYNSVQTFLKNNDIKDGLDRCESDLDAAMSMFH</sequence>
<evidence type="ECO:0000313" key="2">
    <source>
        <dbReference type="Proteomes" id="UP000053424"/>
    </source>
</evidence>
<dbReference type="STRING" id="686832.A0A0C3CYW0"/>
<dbReference type="CDD" id="cd21037">
    <property type="entry name" value="MLKL_NTD"/>
    <property type="match status" value="1"/>
</dbReference>
<gene>
    <name evidence="1" type="ORF">M413DRAFT_438181</name>
</gene>